<gene>
    <name evidence="2" type="ORF">E1294_33290</name>
</gene>
<dbReference type="Proteomes" id="UP000294543">
    <property type="component" value="Unassembled WGS sequence"/>
</dbReference>
<dbReference type="PANTHER" id="PTHR41700">
    <property type="entry name" value="GCN5-RELATED N-ACETYLTRANSFERASE"/>
    <property type="match status" value="1"/>
</dbReference>
<name>A0A4R4WNZ6_9ACTN</name>
<sequence>MIEVRELHEMAEIEQVNDLFEDIWHFGPGDPPITMELMRALSHAGGYVAGAFEGDRVVGGSVGFLAAGGALHSHVTGTTRRGAGFELKQHQRRWALERGIERITWTYDPLVRRNAHFNLVKLGARPQEYLPRFYGVMGDAINQGDESDRLLAVWPLTAPHVEALARREPGESAAPDGAVVALADEGGRPVQGPIQGQAGAGAVLVAVPADIEGLRASDPGTAKAWRLAVREVLGGLMAEGRTVTGFCGKSYYVVEQA</sequence>
<accession>A0A4R4WNZ6</accession>
<protein>
    <submittedName>
        <fullName evidence="2">GNAT family N-acetyltransferase</fullName>
    </submittedName>
</protein>
<dbReference type="SUPFAM" id="SSF55729">
    <property type="entry name" value="Acyl-CoA N-acyltransferases (Nat)"/>
    <property type="match status" value="1"/>
</dbReference>
<evidence type="ECO:0000313" key="2">
    <source>
        <dbReference type="EMBL" id="TDD15860.1"/>
    </source>
</evidence>
<evidence type="ECO:0000313" key="3">
    <source>
        <dbReference type="Proteomes" id="UP000294543"/>
    </source>
</evidence>
<dbReference type="PROSITE" id="PS51186">
    <property type="entry name" value="GNAT"/>
    <property type="match status" value="1"/>
</dbReference>
<reference evidence="2 3" key="1">
    <citation type="submission" date="2019-03" db="EMBL/GenBank/DDBJ databases">
        <title>Draft genome sequences of novel Actinobacteria.</title>
        <authorList>
            <person name="Sahin N."/>
            <person name="Ay H."/>
            <person name="Saygin H."/>
        </authorList>
    </citation>
    <scope>NUCLEOTIDE SEQUENCE [LARGE SCALE GENOMIC DNA]</scope>
    <source>
        <strain evidence="2 3">KC712</strain>
    </source>
</reference>
<dbReference type="GO" id="GO:0016747">
    <property type="term" value="F:acyltransferase activity, transferring groups other than amino-acyl groups"/>
    <property type="evidence" value="ECO:0007669"/>
    <property type="project" value="InterPro"/>
</dbReference>
<dbReference type="AlphaFoldDB" id="A0A4R4WNZ6"/>
<dbReference type="EMBL" id="SMKP01000117">
    <property type="protein sequence ID" value="TDD15860.1"/>
    <property type="molecule type" value="Genomic_DNA"/>
</dbReference>
<dbReference type="InterPro" id="IPR038764">
    <property type="entry name" value="GNAT_N_AcTrfase_prd"/>
</dbReference>
<dbReference type="InterPro" id="IPR000182">
    <property type="entry name" value="GNAT_dom"/>
</dbReference>
<keyword evidence="2" id="KW-0808">Transferase</keyword>
<evidence type="ECO:0000259" key="1">
    <source>
        <dbReference type="PROSITE" id="PS51186"/>
    </source>
</evidence>
<dbReference type="OrthoDB" id="9797990at2"/>
<comment type="caution">
    <text evidence="2">The sequence shown here is derived from an EMBL/GenBank/DDBJ whole genome shotgun (WGS) entry which is preliminary data.</text>
</comment>
<feature type="domain" description="N-acetyltransferase" evidence="1">
    <location>
        <begin position="2"/>
        <end position="142"/>
    </location>
</feature>
<dbReference type="PANTHER" id="PTHR41700:SF1">
    <property type="entry name" value="N-ACETYLTRANSFERASE DOMAIN-CONTAINING PROTEIN"/>
    <property type="match status" value="1"/>
</dbReference>
<organism evidence="2 3">
    <name type="scientific">Nonomuraea diastatica</name>
    <dbReference type="NCBI Taxonomy" id="1848329"/>
    <lineage>
        <taxon>Bacteria</taxon>
        <taxon>Bacillati</taxon>
        <taxon>Actinomycetota</taxon>
        <taxon>Actinomycetes</taxon>
        <taxon>Streptosporangiales</taxon>
        <taxon>Streptosporangiaceae</taxon>
        <taxon>Nonomuraea</taxon>
    </lineage>
</organism>
<dbReference type="InterPro" id="IPR016181">
    <property type="entry name" value="Acyl_CoA_acyltransferase"/>
</dbReference>
<keyword evidence="3" id="KW-1185">Reference proteome</keyword>
<proteinExistence type="predicted"/>
<dbReference type="RefSeq" id="WP_132514940.1">
    <property type="nucleotide sequence ID" value="NZ_SMKP01000117.1"/>
</dbReference>